<dbReference type="Gene3D" id="3.40.50.10260">
    <property type="entry name" value="YjeF N-terminal domain"/>
    <property type="match status" value="1"/>
</dbReference>
<feature type="binding site" evidence="17">
    <location>
        <begin position="412"/>
        <end position="416"/>
    </location>
    <ligand>
        <name>AMP</name>
        <dbReference type="ChEBI" id="CHEBI:456215"/>
    </ligand>
</feature>
<dbReference type="InterPro" id="IPR017953">
    <property type="entry name" value="Carbohydrate_kinase_pred_CS"/>
</dbReference>
<organism evidence="22 23">
    <name type="scientific">Planktosalinus lacus</name>
    <dbReference type="NCBI Taxonomy" id="1526573"/>
    <lineage>
        <taxon>Bacteria</taxon>
        <taxon>Pseudomonadati</taxon>
        <taxon>Bacteroidota</taxon>
        <taxon>Flavobacteriia</taxon>
        <taxon>Flavobacteriales</taxon>
        <taxon>Flavobacteriaceae</taxon>
        <taxon>Planktosalinus</taxon>
    </lineage>
</organism>
<feature type="binding site" evidence="18">
    <location>
        <begin position="58"/>
        <end position="62"/>
    </location>
    <ligand>
        <name>(6S)-NADPHX</name>
        <dbReference type="ChEBI" id="CHEBI:64076"/>
    </ligand>
</feature>
<evidence type="ECO:0000256" key="17">
    <source>
        <dbReference type="HAMAP-Rule" id="MF_01965"/>
    </source>
</evidence>
<dbReference type="PIRSF" id="PIRSF017184">
    <property type="entry name" value="Nnr"/>
    <property type="match status" value="1"/>
</dbReference>
<dbReference type="SUPFAM" id="SSF53613">
    <property type="entry name" value="Ribokinase-like"/>
    <property type="match status" value="1"/>
</dbReference>
<keyword evidence="11 18" id="KW-0413">Isomerase</keyword>
<dbReference type="PROSITE" id="PS51385">
    <property type="entry name" value="YJEF_N"/>
    <property type="match status" value="1"/>
</dbReference>
<keyword evidence="9 18" id="KW-0630">Potassium</keyword>
<dbReference type="GO" id="GO:0052856">
    <property type="term" value="F:NAD(P)HX epimerase activity"/>
    <property type="evidence" value="ECO:0007669"/>
    <property type="project" value="UniProtKB-UniRule"/>
</dbReference>
<dbReference type="PROSITE" id="PS01050">
    <property type="entry name" value="YJEF_C_2"/>
    <property type="match status" value="1"/>
</dbReference>
<evidence type="ECO:0000256" key="13">
    <source>
        <dbReference type="ARBA" id="ARBA00023268"/>
    </source>
</evidence>
<comment type="cofactor">
    <cofactor evidence="18 19">
        <name>K(+)</name>
        <dbReference type="ChEBI" id="CHEBI:29103"/>
    </cofactor>
    <text evidence="18 19">Binds 1 potassium ion per subunit.</text>
</comment>
<dbReference type="NCBIfam" id="TIGR00197">
    <property type="entry name" value="yjeF_nterm"/>
    <property type="match status" value="1"/>
</dbReference>
<comment type="function">
    <text evidence="18">Catalyzes the epimerization of the S- and R-forms of NAD(P)HX, a damaged form of NAD(P)H that is a result of enzymatic or heat-dependent hydration. This is a prerequisite for the S-specific NAD(P)H-hydrate dehydratase to allow the repair of both epimers of NAD(P)HX.</text>
</comment>
<dbReference type="InterPro" id="IPR000631">
    <property type="entry name" value="CARKD"/>
</dbReference>
<dbReference type="NCBIfam" id="TIGR00196">
    <property type="entry name" value="yjeF_cterm"/>
    <property type="match status" value="1"/>
</dbReference>
<reference evidence="22" key="1">
    <citation type="journal article" date="2014" name="Int. J. Syst. Evol. Microbiol.">
        <title>Complete genome sequence of Corynebacterium casei LMG S-19264T (=DSM 44701T), isolated from a smear-ripened cheese.</title>
        <authorList>
            <consortium name="US DOE Joint Genome Institute (JGI-PGF)"/>
            <person name="Walter F."/>
            <person name="Albersmeier A."/>
            <person name="Kalinowski J."/>
            <person name="Ruckert C."/>
        </authorList>
    </citation>
    <scope>NUCLEOTIDE SEQUENCE</scope>
    <source>
        <strain evidence="22">CGMCC 1.12924</strain>
    </source>
</reference>
<evidence type="ECO:0000256" key="9">
    <source>
        <dbReference type="ARBA" id="ARBA00022958"/>
    </source>
</evidence>
<feature type="binding site" evidence="17">
    <location>
        <position position="440"/>
    </location>
    <ligand>
        <name>AMP</name>
        <dbReference type="ChEBI" id="CHEBI:456215"/>
    </ligand>
</feature>
<dbReference type="PROSITE" id="PS51383">
    <property type="entry name" value="YJEF_C_3"/>
    <property type="match status" value="1"/>
</dbReference>
<evidence type="ECO:0000256" key="12">
    <source>
        <dbReference type="ARBA" id="ARBA00023239"/>
    </source>
</evidence>
<dbReference type="EC" id="5.1.99.6" evidence="19"/>
<evidence type="ECO:0000256" key="18">
    <source>
        <dbReference type="HAMAP-Rule" id="MF_01966"/>
    </source>
</evidence>
<dbReference type="Pfam" id="PF01256">
    <property type="entry name" value="Carb_kinase"/>
    <property type="match status" value="1"/>
</dbReference>
<comment type="cofactor">
    <cofactor evidence="17">
        <name>Mg(2+)</name>
        <dbReference type="ChEBI" id="CHEBI:18420"/>
    </cofactor>
</comment>
<evidence type="ECO:0000256" key="19">
    <source>
        <dbReference type="PIRNR" id="PIRNR017184"/>
    </source>
</evidence>
<evidence type="ECO:0000256" key="8">
    <source>
        <dbReference type="ARBA" id="ARBA00022857"/>
    </source>
</evidence>
<feature type="binding site" evidence="18">
    <location>
        <position position="163"/>
    </location>
    <ligand>
        <name>K(+)</name>
        <dbReference type="ChEBI" id="CHEBI:29103"/>
    </ligand>
</feature>
<evidence type="ECO:0000259" key="20">
    <source>
        <dbReference type="PROSITE" id="PS51383"/>
    </source>
</evidence>
<evidence type="ECO:0000256" key="15">
    <source>
        <dbReference type="ARBA" id="ARBA00048238"/>
    </source>
</evidence>
<dbReference type="InterPro" id="IPR030677">
    <property type="entry name" value="Nnr"/>
</dbReference>
<evidence type="ECO:0000256" key="4">
    <source>
        <dbReference type="ARBA" id="ARBA00009524"/>
    </source>
</evidence>
<evidence type="ECO:0000256" key="14">
    <source>
        <dbReference type="ARBA" id="ARBA00025153"/>
    </source>
</evidence>
<evidence type="ECO:0000256" key="6">
    <source>
        <dbReference type="ARBA" id="ARBA00022741"/>
    </source>
</evidence>
<comment type="catalytic activity">
    <reaction evidence="15 17 19">
        <text>(6S)-NADHX + ADP = AMP + phosphate + NADH + H(+)</text>
        <dbReference type="Rhea" id="RHEA:32223"/>
        <dbReference type="ChEBI" id="CHEBI:15378"/>
        <dbReference type="ChEBI" id="CHEBI:43474"/>
        <dbReference type="ChEBI" id="CHEBI:57945"/>
        <dbReference type="ChEBI" id="CHEBI:64074"/>
        <dbReference type="ChEBI" id="CHEBI:456215"/>
        <dbReference type="ChEBI" id="CHEBI:456216"/>
        <dbReference type="EC" id="4.2.1.136"/>
    </reaction>
</comment>
<dbReference type="EC" id="4.2.1.136" evidence="19"/>
<comment type="similarity">
    <text evidence="3 19">In the N-terminal section; belongs to the NnrE/AIBP family.</text>
</comment>
<feature type="binding site" evidence="18">
    <location>
        <position position="160"/>
    </location>
    <ligand>
        <name>(6S)-NADPHX</name>
        <dbReference type="ChEBI" id="CHEBI:64076"/>
    </ligand>
</feature>
<comment type="similarity">
    <text evidence="18">Belongs to the NnrE/AIBP family.</text>
</comment>
<dbReference type="InterPro" id="IPR029056">
    <property type="entry name" value="Ribokinase-like"/>
</dbReference>
<evidence type="ECO:0000256" key="16">
    <source>
        <dbReference type="ARBA" id="ARBA00049209"/>
    </source>
</evidence>
<comment type="catalytic activity">
    <reaction evidence="2 18 19">
        <text>(6R)-NADPHX = (6S)-NADPHX</text>
        <dbReference type="Rhea" id="RHEA:32227"/>
        <dbReference type="ChEBI" id="CHEBI:64076"/>
        <dbReference type="ChEBI" id="CHEBI:64077"/>
        <dbReference type="EC" id="5.1.99.6"/>
    </reaction>
</comment>
<gene>
    <name evidence="18" type="primary">nnrE</name>
    <name evidence="17" type="synonym">nnrD</name>
    <name evidence="22" type="ORF">GCM10011312_21770</name>
</gene>
<dbReference type="AlphaFoldDB" id="A0A8J2VB72"/>
<dbReference type="GO" id="GO:0005524">
    <property type="term" value="F:ATP binding"/>
    <property type="evidence" value="ECO:0007669"/>
    <property type="project" value="UniProtKB-UniRule"/>
</dbReference>
<dbReference type="RefSeq" id="WP_188442446.1">
    <property type="nucleotide sequence ID" value="NZ_BMGK01000009.1"/>
</dbReference>
<dbReference type="HAMAP" id="MF_01966">
    <property type="entry name" value="NADHX_epimerase"/>
    <property type="match status" value="1"/>
</dbReference>
<evidence type="ECO:0000256" key="5">
    <source>
        <dbReference type="ARBA" id="ARBA00022723"/>
    </source>
</evidence>
<dbReference type="SUPFAM" id="SSF64153">
    <property type="entry name" value="YjeF N-terminal domain-like"/>
    <property type="match status" value="1"/>
</dbReference>
<dbReference type="GO" id="GO:0046496">
    <property type="term" value="P:nicotinamide nucleotide metabolic process"/>
    <property type="evidence" value="ECO:0007669"/>
    <property type="project" value="UniProtKB-UniRule"/>
</dbReference>
<proteinExistence type="inferred from homology"/>
<comment type="similarity">
    <text evidence="17">Belongs to the NnrD/CARKD family.</text>
</comment>
<comment type="function">
    <text evidence="14 19">Bifunctional enzyme that catalyzes the epimerization of the S- and R-forms of NAD(P)HX and the dehydration of the S-form of NAD(P)HX at the expense of ADP, which is converted to AMP. This allows the repair of both epimers of NAD(P)HX, a damaged form of NAD(P)H that is a result of enzymatic or heat-dependent hydration.</text>
</comment>
<feature type="domain" description="YjeF N-terminal" evidence="21">
    <location>
        <begin position="9"/>
        <end position="218"/>
    </location>
</feature>
<evidence type="ECO:0000256" key="3">
    <source>
        <dbReference type="ARBA" id="ARBA00006001"/>
    </source>
</evidence>
<protein>
    <recommendedName>
        <fullName evidence="19">Bifunctional NAD(P)H-hydrate repair enzyme</fullName>
    </recommendedName>
    <alternativeName>
        <fullName evidence="19">Nicotinamide nucleotide repair protein</fullName>
    </alternativeName>
    <domain>
        <recommendedName>
            <fullName evidence="19">ADP-dependent (S)-NAD(P)H-hydrate dehydratase</fullName>
            <ecNumber evidence="19">4.2.1.136</ecNumber>
        </recommendedName>
        <alternativeName>
            <fullName evidence="19">ADP-dependent NAD(P)HX dehydratase</fullName>
        </alternativeName>
    </domain>
    <domain>
        <recommendedName>
            <fullName evidence="19">NAD(P)H-hydrate epimerase</fullName>
            <ecNumber evidence="19">5.1.99.6</ecNumber>
        </recommendedName>
    </domain>
</protein>
<dbReference type="CDD" id="cd01171">
    <property type="entry name" value="YXKO-related"/>
    <property type="match status" value="1"/>
</dbReference>
<dbReference type="PANTHER" id="PTHR12592">
    <property type="entry name" value="ATP-DEPENDENT (S)-NAD(P)H-HYDRATE DEHYDRATASE FAMILY MEMBER"/>
    <property type="match status" value="1"/>
</dbReference>
<dbReference type="PANTHER" id="PTHR12592:SF0">
    <property type="entry name" value="ATP-DEPENDENT (S)-NAD(P)H-HYDRATE DEHYDRATASE"/>
    <property type="match status" value="1"/>
</dbReference>
<feature type="binding site" evidence="18">
    <location>
        <begin position="131"/>
        <end position="137"/>
    </location>
    <ligand>
        <name>(6S)-NADPHX</name>
        <dbReference type="ChEBI" id="CHEBI:64076"/>
    </ligand>
</feature>
<feature type="binding site" evidence="18">
    <location>
        <position position="127"/>
    </location>
    <ligand>
        <name>K(+)</name>
        <dbReference type="ChEBI" id="CHEBI:29103"/>
    </ligand>
</feature>
<dbReference type="EMBL" id="BMGK01000009">
    <property type="protein sequence ID" value="GGD97794.1"/>
    <property type="molecule type" value="Genomic_DNA"/>
</dbReference>
<keyword evidence="10 17" id="KW-0520">NAD</keyword>
<dbReference type="Proteomes" id="UP000652231">
    <property type="component" value="Unassembled WGS sequence"/>
</dbReference>
<feature type="binding site" evidence="17">
    <location>
        <position position="326"/>
    </location>
    <ligand>
        <name>(6S)-NADPHX</name>
        <dbReference type="ChEBI" id="CHEBI:64076"/>
    </ligand>
</feature>
<keyword evidence="8 17" id="KW-0521">NADP</keyword>
<keyword evidence="12 17" id="KW-0456">Lyase</keyword>
<dbReference type="GO" id="GO:0046872">
    <property type="term" value="F:metal ion binding"/>
    <property type="evidence" value="ECO:0007669"/>
    <property type="project" value="UniProtKB-UniRule"/>
</dbReference>
<keyword evidence="5 18" id="KW-0479">Metal-binding</keyword>
<comment type="caution">
    <text evidence="18">Lacks conserved residue(s) required for the propagation of feature annotation.</text>
</comment>
<evidence type="ECO:0000313" key="23">
    <source>
        <dbReference type="Proteomes" id="UP000652231"/>
    </source>
</evidence>
<dbReference type="Pfam" id="PF03853">
    <property type="entry name" value="YjeF_N"/>
    <property type="match status" value="1"/>
</dbReference>
<dbReference type="InterPro" id="IPR036652">
    <property type="entry name" value="YjeF_N_dom_sf"/>
</dbReference>
<keyword evidence="23" id="KW-1185">Reference proteome</keyword>
<dbReference type="InterPro" id="IPR004443">
    <property type="entry name" value="YjeF_N_dom"/>
</dbReference>
<evidence type="ECO:0000256" key="7">
    <source>
        <dbReference type="ARBA" id="ARBA00022840"/>
    </source>
</evidence>
<dbReference type="HAMAP" id="MF_01965">
    <property type="entry name" value="NADHX_dehydratase"/>
    <property type="match status" value="1"/>
</dbReference>
<feature type="domain" description="YjeF C-terminal" evidence="20">
    <location>
        <begin position="228"/>
        <end position="500"/>
    </location>
</feature>
<dbReference type="GO" id="GO:0110051">
    <property type="term" value="P:metabolite repair"/>
    <property type="evidence" value="ECO:0007669"/>
    <property type="project" value="TreeGrafter"/>
</dbReference>
<comment type="catalytic activity">
    <reaction evidence="16 17 19">
        <text>(6S)-NADPHX + ADP = AMP + phosphate + NADPH + H(+)</text>
        <dbReference type="Rhea" id="RHEA:32235"/>
        <dbReference type="ChEBI" id="CHEBI:15378"/>
        <dbReference type="ChEBI" id="CHEBI:43474"/>
        <dbReference type="ChEBI" id="CHEBI:57783"/>
        <dbReference type="ChEBI" id="CHEBI:64076"/>
        <dbReference type="ChEBI" id="CHEBI:456215"/>
        <dbReference type="ChEBI" id="CHEBI:456216"/>
        <dbReference type="EC" id="4.2.1.136"/>
    </reaction>
</comment>
<feature type="binding site" evidence="18">
    <location>
        <position position="59"/>
    </location>
    <ligand>
        <name>K(+)</name>
        <dbReference type="ChEBI" id="CHEBI:29103"/>
    </ligand>
</feature>
<keyword evidence="13" id="KW-0511">Multifunctional enzyme</keyword>
<comment type="catalytic activity">
    <reaction evidence="1 18 19">
        <text>(6R)-NADHX = (6S)-NADHX</text>
        <dbReference type="Rhea" id="RHEA:32215"/>
        <dbReference type="ChEBI" id="CHEBI:64074"/>
        <dbReference type="ChEBI" id="CHEBI:64075"/>
        <dbReference type="EC" id="5.1.99.6"/>
    </reaction>
</comment>
<evidence type="ECO:0000256" key="11">
    <source>
        <dbReference type="ARBA" id="ARBA00023235"/>
    </source>
</evidence>
<sequence>MKLFSAKQLKEADQATEKNEGITSIDLMERAAGQAFEWIDAQLKGQQVPIYIFCGIGNNGGDGLALGRLLLNKKYDVHSFVVNYSENRSKCFLINYDRYKNTSKEWPKLLKSVDDFPDIPANALVVDAIFGIGLNRPLDQWVKQLVIHINQSKTFTIAIDVPSGMFVDSATPDLEAVIEASVTLTFQAPKLPFFLPETARFSNSIQVLNIGLDGNYLAETPTKAKLITKPDVQKMYQPRDKFSHKGTFGHALIVGGSYGKMGAVTLAVKACLRAGAGKTTTYIPESGYTILQTAVPEAMVIAAQESKHLVDFSVSNEYEAIAIGVGLGTDVKTMKGFKKFLETNKTQLVLDADALNLLAQDKELLKLLPKNCVLTPHPGELERLVGKWKNDFDKLKKTVSLSKSIDGVVVIKGAYTITVYHDQYYINSTGNPGMATAGSGDVLTGIITGLIVQGYDVLTAAVFGVYLHGSTGDLAAQQTGYNSLIAGDLIDFLGDGFIHLFRSDNVPQETAGNNRKNSN</sequence>
<comment type="caution">
    <text evidence="22">The sequence shown here is derived from an EMBL/GenBank/DDBJ whole genome shotgun (WGS) entry which is preliminary data.</text>
</comment>
<comment type="subunit">
    <text evidence="17">Homotetramer.</text>
</comment>
<feature type="binding site" evidence="17">
    <location>
        <position position="377"/>
    </location>
    <ligand>
        <name>(6S)-NADPHX</name>
        <dbReference type="ChEBI" id="CHEBI:64076"/>
    </ligand>
</feature>
<name>A0A8J2VB72_9FLAO</name>
<evidence type="ECO:0000256" key="1">
    <source>
        <dbReference type="ARBA" id="ARBA00000013"/>
    </source>
</evidence>
<evidence type="ECO:0000256" key="10">
    <source>
        <dbReference type="ARBA" id="ARBA00023027"/>
    </source>
</evidence>
<evidence type="ECO:0000259" key="21">
    <source>
        <dbReference type="PROSITE" id="PS51385"/>
    </source>
</evidence>
<feature type="binding site" evidence="17">
    <location>
        <position position="263"/>
    </location>
    <ligand>
        <name>(6S)-NADPHX</name>
        <dbReference type="ChEBI" id="CHEBI:64076"/>
    </ligand>
</feature>
<reference evidence="22" key="2">
    <citation type="submission" date="2020-09" db="EMBL/GenBank/DDBJ databases">
        <authorList>
            <person name="Sun Q."/>
            <person name="Zhou Y."/>
        </authorList>
    </citation>
    <scope>NUCLEOTIDE SEQUENCE</scope>
    <source>
        <strain evidence="22">CGMCC 1.12924</strain>
    </source>
</reference>
<keyword evidence="7 17" id="KW-0067">ATP-binding</keyword>
<comment type="function">
    <text evidence="17">Catalyzes the dehydration of the S-form of NAD(P)HX at the expense of ADP, which is converted to AMP. Together with NAD(P)HX epimerase, which catalyzes the epimerization of the S- and R-forms, the enzyme allows the repair of both epimers of NAD(P)HX, a damaged form of NAD(P)H that is a result of enzymatic or heat-dependent hydration.</text>
</comment>
<evidence type="ECO:0000313" key="22">
    <source>
        <dbReference type="EMBL" id="GGD97794.1"/>
    </source>
</evidence>
<dbReference type="Gene3D" id="3.40.1190.20">
    <property type="match status" value="1"/>
</dbReference>
<feature type="binding site" evidence="17">
    <location>
        <position position="441"/>
    </location>
    <ligand>
        <name>(6S)-NADPHX</name>
        <dbReference type="ChEBI" id="CHEBI:64076"/>
    </ligand>
</feature>
<comment type="similarity">
    <text evidence="4 19">In the C-terminal section; belongs to the NnrD/CARKD family.</text>
</comment>
<accession>A0A8J2VB72</accession>
<keyword evidence="6 17" id="KW-0547">Nucleotide-binding</keyword>
<dbReference type="GO" id="GO:0052855">
    <property type="term" value="F:ADP-dependent NAD(P)H-hydrate dehydratase activity"/>
    <property type="evidence" value="ECO:0007669"/>
    <property type="project" value="UniProtKB-UniRule"/>
</dbReference>
<evidence type="ECO:0000256" key="2">
    <source>
        <dbReference type="ARBA" id="ARBA00000909"/>
    </source>
</evidence>